<name>A0AAW0XVY3_CHEQU</name>
<sequence>VLFPRKPFQTNQSTSCYPPDHDISSMKFLFLVSAVLMVALVGLIWALPGPDAVADPDPQFGFSGRGFGYRGFGGGFGHRGFGHRGFGHRGFGHRGFGHGGFGYRGFG</sequence>
<keyword evidence="1" id="KW-0812">Transmembrane</keyword>
<comment type="caution">
    <text evidence="2">The sequence shown here is derived from an EMBL/GenBank/DDBJ whole genome shotgun (WGS) entry which is preliminary data.</text>
</comment>
<dbReference type="AlphaFoldDB" id="A0AAW0XVY3"/>
<protein>
    <submittedName>
        <fullName evidence="2">Uncharacterized protein</fullName>
    </submittedName>
</protein>
<feature type="non-terminal residue" evidence="2">
    <location>
        <position position="1"/>
    </location>
</feature>
<proteinExistence type="predicted"/>
<evidence type="ECO:0000313" key="2">
    <source>
        <dbReference type="EMBL" id="KAK8742124.1"/>
    </source>
</evidence>
<gene>
    <name evidence="2" type="ORF">OTU49_002129</name>
</gene>
<keyword evidence="3" id="KW-1185">Reference proteome</keyword>
<evidence type="ECO:0000256" key="1">
    <source>
        <dbReference type="SAM" id="Phobius"/>
    </source>
</evidence>
<reference evidence="2 3" key="1">
    <citation type="journal article" date="2024" name="BMC Genomics">
        <title>Genome assembly of redclaw crayfish (Cherax quadricarinatus) provides insights into its immune adaptation and hypoxia tolerance.</title>
        <authorList>
            <person name="Liu Z."/>
            <person name="Zheng J."/>
            <person name="Li H."/>
            <person name="Fang K."/>
            <person name="Wang S."/>
            <person name="He J."/>
            <person name="Zhou D."/>
            <person name="Weng S."/>
            <person name="Chi M."/>
            <person name="Gu Z."/>
            <person name="He J."/>
            <person name="Li F."/>
            <person name="Wang M."/>
        </authorList>
    </citation>
    <scope>NUCLEOTIDE SEQUENCE [LARGE SCALE GENOMIC DNA]</scope>
    <source>
        <strain evidence="2">ZL_2023a</strain>
    </source>
</reference>
<feature type="transmembrane region" description="Helical" evidence="1">
    <location>
        <begin position="28"/>
        <end position="47"/>
    </location>
</feature>
<keyword evidence="1" id="KW-1133">Transmembrane helix</keyword>
<evidence type="ECO:0000313" key="3">
    <source>
        <dbReference type="Proteomes" id="UP001445076"/>
    </source>
</evidence>
<dbReference type="Proteomes" id="UP001445076">
    <property type="component" value="Unassembled WGS sequence"/>
</dbReference>
<organism evidence="2 3">
    <name type="scientific">Cherax quadricarinatus</name>
    <name type="common">Australian red claw crayfish</name>
    <dbReference type="NCBI Taxonomy" id="27406"/>
    <lineage>
        <taxon>Eukaryota</taxon>
        <taxon>Metazoa</taxon>
        <taxon>Ecdysozoa</taxon>
        <taxon>Arthropoda</taxon>
        <taxon>Crustacea</taxon>
        <taxon>Multicrustacea</taxon>
        <taxon>Malacostraca</taxon>
        <taxon>Eumalacostraca</taxon>
        <taxon>Eucarida</taxon>
        <taxon>Decapoda</taxon>
        <taxon>Pleocyemata</taxon>
        <taxon>Astacidea</taxon>
        <taxon>Parastacoidea</taxon>
        <taxon>Parastacidae</taxon>
        <taxon>Cherax</taxon>
    </lineage>
</organism>
<accession>A0AAW0XVY3</accession>
<dbReference type="EMBL" id="JARKIK010000029">
    <property type="protein sequence ID" value="KAK8742124.1"/>
    <property type="molecule type" value="Genomic_DNA"/>
</dbReference>
<keyword evidence="1" id="KW-0472">Membrane</keyword>